<keyword evidence="4" id="KW-1185">Reference proteome</keyword>
<protein>
    <submittedName>
        <fullName evidence="3">MerP</fullName>
    </submittedName>
</protein>
<reference evidence="3 4" key="1">
    <citation type="submission" date="2012-12" db="EMBL/GenBank/DDBJ databases">
        <title>Genome assembly of Fulvivirga imtechensis AK7.</title>
        <authorList>
            <person name="Nupur N."/>
            <person name="Khatri I."/>
            <person name="Kumar R."/>
            <person name="Subramanian S."/>
            <person name="Pinnaka A."/>
        </authorList>
    </citation>
    <scope>NUCLEOTIDE SEQUENCE [LARGE SCALE GENOMIC DNA]</scope>
    <source>
        <strain evidence="3 4">AK7</strain>
    </source>
</reference>
<feature type="compositionally biased region" description="Basic and acidic residues" evidence="1">
    <location>
        <begin position="20"/>
        <end position="33"/>
    </location>
</feature>
<organism evidence="3 4">
    <name type="scientific">Fulvivirga imtechensis AK7</name>
    <dbReference type="NCBI Taxonomy" id="1237149"/>
    <lineage>
        <taxon>Bacteria</taxon>
        <taxon>Pseudomonadati</taxon>
        <taxon>Bacteroidota</taxon>
        <taxon>Cytophagia</taxon>
        <taxon>Cytophagales</taxon>
        <taxon>Fulvivirgaceae</taxon>
        <taxon>Fulvivirga</taxon>
    </lineage>
</organism>
<dbReference type="STRING" id="1237149.C900_05741"/>
<dbReference type="AlphaFoldDB" id="L8JVM4"/>
<evidence type="ECO:0000313" key="4">
    <source>
        <dbReference type="Proteomes" id="UP000011135"/>
    </source>
</evidence>
<comment type="caution">
    <text evidence="3">The sequence shown here is derived from an EMBL/GenBank/DDBJ whole genome shotgun (WGS) entry which is preliminary data.</text>
</comment>
<dbReference type="InterPro" id="IPR021782">
    <property type="entry name" value="DUF3347"/>
</dbReference>
<evidence type="ECO:0000259" key="2">
    <source>
        <dbReference type="Pfam" id="PF11827"/>
    </source>
</evidence>
<dbReference type="Proteomes" id="UP000011135">
    <property type="component" value="Unassembled WGS sequence"/>
</dbReference>
<dbReference type="eggNOG" id="COG0845">
    <property type="taxonomic scope" value="Bacteria"/>
</dbReference>
<gene>
    <name evidence="3" type="ORF">C900_05741</name>
</gene>
<evidence type="ECO:0000256" key="1">
    <source>
        <dbReference type="SAM" id="MobiDB-lite"/>
    </source>
</evidence>
<feature type="region of interest" description="Disordered" evidence="1">
    <location>
        <begin position="9"/>
        <end position="35"/>
    </location>
</feature>
<dbReference type="EMBL" id="AMZN01000009">
    <property type="protein sequence ID" value="ELR73106.1"/>
    <property type="molecule type" value="Genomic_DNA"/>
</dbReference>
<evidence type="ECO:0000313" key="3">
    <source>
        <dbReference type="EMBL" id="ELR73106.1"/>
    </source>
</evidence>
<dbReference type="Pfam" id="PF11827">
    <property type="entry name" value="DUF3347"/>
    <property type="match status" value="1"/>
</dbReference>
<dbReference type="PATRIC" id="fig|1237149.3.peg.821"/>
<proteinExistence type="predicted"/>
<accession>L8JVM4</accession>
<feature type="domain" description="DUF3347" evidence="2">
    <location>
        <begin position="51"/>
        <end position="130"/>
    </location>
</feature>
<name>L8JVM4_9BACT</name>
<sequence>MAFVVACNKPAENVDTEATTEERHEHEDMHEGEQATTADFSGISDEQSKNVISSYLEVKDALVATEADQAKEGAKKMLAALEGAEGSRAVSGLKEDARHIVDTDEMEYIREHFDQMSQNIYALAKAKNTGMTLYKQHCPMAFDNQGAYWLSSSKEIRNPYFGDKMLKCGAVKETIASK</sequence>